<dbReference type="SUPFAM" id="SSF52540">
    <property type="entry name" value="P-loop containing nucleoside triphosphate hydrolases"/>
    <property type="match status" value="1"/>
</dbReference>
<protein>
    <recommendedName>
        <fullName evidence="3">NACHT domain-containing protein</fullName>
    </recommendedName>
</protein>
<feature type="repeat" description="ANK" evidence="2">
    <location>
        <begin position="920"/>
        <end position="952"/>
    </location>
</feature>
<evidence type="ECO:0000259" key="3">
    <source>
        <dbReference type="PROSITE" id="PS50837"/>
    </source>
</evidence>
<evidence type="ECO:0000313" key="5">
    <source>
        <dbReference type="Proteomes" id="UP001310594"/>
    </source>
</evidence>
<feature type="repeat" description="ANK" evidence="2">
    <location>
        <begin position="956"/>
        <end position="985"/>
    </location>
</feature>
<organism evidence="4 5">
    <name type="scientific">Elasticomyces elasticus</name>
    <dbReference type="NCBI Taxonomy" id="574655"/>
    <lineage>
        <taxon>Eukaryota</taxon>
        <taxon>Fungi</taxon>
        <taxon>Dikarya</taxon>
        <taxon>Ascomycota</taxon>
        <taxon>Pezizomycotina</taxon>
        <taxon>Dothideomycetes</taxon>
        <taxon>Dothideomycetidae</taxon>
        <taxon>Mycosphaerellales</taxon>
        <taxon>Teratosphaeriaceae</taxon>
        <taxon>Elasticomyces</taxon>
    </lineage>
</organism>
<dbReference type="Pfam" id="PF13637">
    <property type="entry name" value="Ank_4"/>
    <property type="match status" value="1"/>
</dbReference>
<feature type="repeat" description="ANK" evidence="2">
    <location>
        <begin position="822"/>
        <end position="854"/>
    </location>
</feature>
<dbReference type="SMART" id="SM00248">
    <property type="entry name" value="ANK"/>
    <property type="match status" value="8"/>
</dbReference>
<dbReference type="SUPFAM" id="SSF48403">
    <property type="entry name" value="Ankyrin repeat"/>
    <property type="match status" value="2"/>
</dbReference>
<evidence type="ECO:0000256" key="1">
    <source>
        <dbReference type="ARBA" id="ARBA00022737"/>
    </source>
</evidence>
<feature type="repeat" description="ANK" evidence="2">
    <location>
        <begin position="886"/>
        <end position="918"/>
    </location>
</feature>
<sequence length="1153" mass="128468">MRLLNVDSLEFKEFRDEDAPPYVAASHRWLSEGETTYQDARDRRDISSAGYLKVEAFAKYTREELAPIKWLWIDTACINKDSAAELSEAINSMFEWYHGAQLCLAYLADVSAGDDIGTVGKSAWWRRGWTLQELLAPRMVLFVTKEWHTIGHKGSFAYSECQLSLGTGLEQTIAGVTGIPEPVLHHYEASHALSVHEKLNWMNGRETSRPEDMSYAMFGLLGVTLPVIYGEKYKGARDRLLAAIREREDAATRKAEHYRKIVDWLAPADPWTNHEAARQRHEPETGVWLLEHHQYLAWKTGPCRSLWLYGKAGCGKTILCSTAVEDMQTHCLSANNVGHAVFYFSFSDIRKQTYQDLLLSLVVQLGNKEPGRSMLCQAYERSDRRKPGSADLEKILFASLGSYDKVFIHLDGIDECPEGDELRQYVLSGFERLSTRAPNTKFLVTSRDVPDIRYFVGTLVLDTLPVDTWVVDADIQKYVSSQLSRDHKLSRLDQATKGSIEETLAQKADGMFRWVYCQLQLLKQSRSSKPSSIKAALRTLPKDLDETYERMLDRLVKDDRLHALILLRWLAYAKEPLSLEQLAEVSIVDPTNDPTADGVVAFGDRGGWEDTLDILAGFIVPESAWCGDPYNELLRGESTDESRDHFDDAGLIERITKNTKVRLAHFSVKEYLESSRMLTSDAKALYLDPVKEHNFLAQSCLVYLMHYSSSSQKTSTTQDLTTFPMLEYAARTWFDHAMLQECGSVEREVSFLTSETQKRDWLFVYDPEGSAFSKPFVPDPWDKLVGRTGIGTALYYAALLGLESVVRQLLSLGADINAQGGNSGTALMVASYKGYPNIVRQLLQHRAKVNAQGEFFFNALHAASSKNHVEVVQLLLENGADVNAVVGGHALQSASEKGFTEVVQLLLEYGADVNTQGGKEYGNALQAAAYGGHIKIVRLLLQHQAKVNAQGGFYGNALQAASSMNRAEVVQLLLDYGANVNARFDARAELAETIKTLASRIASLSIRKPSLPPQPRSSQHAQGEELVGNAVQAAYQACTAQVSLEHPPDVYVHKSVATNLQAAFWQGYRQGLQLSIDPKINVFPTSSLYGTALWAASRNGHTEIVQLLLGHGADINAQGHRGTPLETASSHGHTAIVQLLLDHQVEVLDTARR</sequence>
<dbReference type="InterPro" id="IPR036770">
    <property type="entry name" value="Ankyrin_rpt-contain_sf"/>
</dbReference>
<dbReference type="InterPro" id="IPR027417">
    <property type="entry name" value="P-loop_NTPase"/>
</dbReference>
<dbReference type="Gene3D" id="1.25.40.20">
    <property type="entry name" value="Ankyrin repeat-containing domain"/>
    <property type="match status" value="3"/>
</dbReference>
<dbReference type="Proteomes" id="UP001310594">
    <property type="component" value="Unassembled WGS sequence"/>
</dbReference>
<dbReference type="PROSITE" id="PS50837">
    <property type="entry name" value="NACHT"/>
    <property type="match status" value="1"/>
</dbReference>
<dbReference type="InterPro" id="IPR002110">
    <property type="entry name" value="Ankyrin_rpt"/>
</dbReference>
<name>A0AAN7W075_9PEZI</name>
<accession>A0AAN7W075</accession>
<dbReference type="InterPro" id="IPR007111">
    <property type="entry name" value="NACHT_NTPase"/>
</dbReference>
<dbReference type="PANTHER" id="PTHR10039">
    <property type="entry name" value="AMELOGENIN"/>
    <property type="match status" value="1"/>
</dbReference>
<dbReference type="AlphaFoldDB" id="A0AAN7W075"/>
<dbReference type="InterPro" id="IPR010730">
    <property type="entry name" value="HET"/>
</dbReference>
<dbReference type="EMBL" id="JAVRQU010000017">
    <property type="protein sequence ID" value="KAK5693376.1"/>
    <property type="molecule type" value="Genomic_DNA"/>
</dbReference>
<dbReference type="InterPro" id="IPR056884">
    <property type="entry name" value="NPHP3-like_N"/>
</dbReference>
<dbReference type="Pfam" id="PF00023">
    <property type="entry name" value="Ank"/>
    <property type="match status" value="1"/>
</dbReference>
<dbReference type="Gene3D" id="3.40.50.300">
    <property type="entry name" value="P-loop containing nucleotide triphosphate hydrolases"/>
    <property type="match status" value="1"/>
</dbReference>
<evidence type="ECO:0000256" key="2">
    <source>
        <dbReference type="PROSITE-ProRule" id="PRU00023"/>
    </source>
</evidence>
<dbReference type="Pfam" id="PF06985">
    <property type="entry name" value="HET"/>
    <property type="match status" value="1"/>
</dbReference>
<keyword evidence="2" id="KW-0040">ANK repeat</keyword>
<feature type="domain" description="NACHT" evidence="3">
    <location>
        <begin position="304"/>
        <end position="447"/>
    </location>
</feature>
<feature type="repeat" description="ANK" evidence="2">
    <location>
        <begin position="1091"/>
        <end position="1120"/>
    </location>
</feature>
<keyword evidence="1" id="KW-0677">Repeat</keyword>
<reference evidence="4" key="1">
    <citation type="submission" date="2023-08" db="EMBL/GenBank/DDBJ databases">
        <title>Black Yeasts Isolated from many extreme environments.</title>
        <authorList>
            <person name="Coleine C."/>
            <person name="Stajich J.E."/>
            <person name="Selbmann L."/>
        </authorList>
    </citation>
    <scope>NUCLEOTIDE SEQUENCE</scope>
    <source>
        <strain evidence="4">CCFEE 5810</strain>
    </source>
</reference>
<dbReference type="PANTHER" id="PTHR10039:SF16">
    <property type="entry name" value="GPI INOSITOL-DEACYLASE"/>
    <property type="match status" value="1"/>
</dbReference>
<dbReference type="PROSITE" id="PS50297">
    <property type="entry name" value="ANK_REP_REGION"/>
    <property type="match status" value="5"/>
</dbReference>
<dbReference type="Pfam" id="PF24883">
    <property type="entry name" value="NPHP3_N"/>
    <property type="match status" value="1"/>
</dbReference>
<dbReference type="Pfam" id="PF12796">
    <property type="entry name" value="Ank_2"/>
    <property type="match status" value="2"/>
</dbReference>
<gene>
    <name evidence="4" type="ORF">LTR97_009945</name>
</gene>
<comment type="caution">
    <text evidence="4">The sequence shown here is derived from an EMBL/GenBank/DDBJ whole genome shotgun (WGS) entry which is preliminary data.</text>
</comment>
<evidence type="ECO:0000313" key="4">
    <source>
        <dbReference type="EMBL" id="KAK5693376.1"/>
    </source>
</evidence>
<dbReference type="PROSITE" id="PS50088">
    <property type="entry name" value="ANK_REPEAT"/>
    <property type="match status" value="7"/>
</dbReference>
<feature type="repeat" description="ANK" evidence="2">
    <location>
        <begin position="792"/>
        <end position="821"/>
    </location>
</feature>
<feature type="repeat" description="ANK" evidence="2">
    <location>
        <begin position="858"/>
        <end position="887"/>
    </location>
</feature>
<proteinExistence type="predicted"/>